<accession>A0A1I4BPR5</accession>
<proteinExistence type="predicted"/>
<gene>
    <name evidence="1" type="ORF">SAMN05444581_11614</name>
</gene>
<evidence type="ECO:0000313" key="1">
    <source>
        <dbReference type="EMBL" id="SFK70842.1"/>
    </source>
</evidence>
<evidence type="ECO:0000313" key="2">
    <source>
        <dbReference type="Proteomes" id="UP000198755"/>
    </source>
</evidence>
<keyword evidence="2" id="KW-1185">Reference proteome</keyword>
<name>A0A1I4BPR5_9HYPH</name>
<sequence length="65" mass="7659">MINLKSQIFYVLWERLRELEAAEAMGLQVSEKLEKTRIVLRELPDVSIAKVPTAKKHNDRRLRLN</sequence>
<dbReference type="Proteomes" id="UP000198755">
    <property type="component" value="Unassembled WGS sequence"/>
</dbReference>
<protein>
    <submittedName>
        <fullName evidence="1">Uncharacterized protein</fullName>
    </submittedName>
</protein>
<reference evidence="1 2" key="1">
    <citation type="submission" date="2016-10" db="EMBL/GenBank/DDBJ databases">
        <authorList>
            <person name="de Groot N.N."/>
        </authorList>
    </citation>
    <scope>NUCLEOTIDE SEQUENCE [LARGE SCALE GENOMIC DNA]</scope>
    <source>
        <strain evidence="1 2">NE2</strain>
    </source>
</reference>
<dbReference type="AlphaFoldDB" id="A0A1I4BPR5"/>
<organism evidence="1 2">
    <name type="scientific">Methylocapsa palsarum</name>
    <dbReference type="NCBI Taxonomy" id="1612308"/>
    <lineage>
        <taxon>Bacteria</taxon>
        <taxon>Pseudomonadati</taxon>
        <taxon>Pseudomonadota</taxon>
        <taxon>Alphaproteobacteria</taxon>
        <taxon>Hyphomicrobiales</taxon>
        <taxon>Beijerinckiaceae</taxon>
        <taxon>Methylocapsa</taxon>
    </lineage>
</organism>
<dbReference type="EMBL" id="FOSN01000016">
    <property type="protein sequence ID" value="SFK70842.1"/>
    <property type="molecule type" value="Genomic_DNA"/>
</dbReference>